<dbReference type="GO" id="GO:0000380">
    <property type="term" value="P:alternative mRNA splicing, via spliceosome"/>
    <property type="evidence" value="ECO:0007669"/>
    <property type="project" value="TreeGrafter"/>
</dbReference>
<dbReference type="STRING" id="61395.A0A1Y1WBA5"/>
<dbReference type="InterPro" id="IPR035979">
    <property type="entry name" value="RBD_domain_sf"/>
</dbReference>
<dbReference type="PANTHER" id="PTHR47330">
    <property type="entry name" value="POLY(U)-BINDING-SPLICING FACTOR PUF60-B-RELATED"/>
    <property type="match status" value="1"/>
</dbReference>
<feature type="domain" description="RRM" evidence="7">
    <location>
        <begin position="95"/>
        <end position="168"/>
    </location>
</feature>
<name>A0A1Y1WBA5_9FUNG</name>
<dbReference type="SMART" id="SM00360">
    <property type="entry name" value="RRM"/>
    <property type="match status" value="3"/>
</dbReference>
<dbReference type="Gene3D" id="3.30.70.330">
    <property type="match status" value="3"/>
</dbReference>
<dbReference type="PANTHER" id="PTHR47330:SF1">
    <property type="entry name" value="POLY(U)-BINDING-SPLICING FACTOR PUF60"/>
    <property type="match status" value="1"/>
</dbReference>
<protein>
    <recommendedName>
        <fullName evidence="7">RRM domain-containing protein</fullName>
    </recommendedName>
</protein>
<dbReference type="RefSeq" id="XP_040744224.1">
    <property type="nucleotide sequence ID" value="XM_040883392.1"/>
</dbReference>
<evidence type="ECO:0000256" key="1">
    <source>
        <dbReference type="ARBA" id="ARBA00004123"/>
    </source>
</evidence>
<evidence type="ECO:0000313" key="8">
    <source>
        <dbReference type="EMBL" id="ORX70645.1"/>
    </source>
</evidence>
<dbReference type="SMART" id="SM00361">
    <property type="entry name" value="RRM_1"/>
    <property type="match status" value="2"/>
</dbReference>
<keyword evidence="9" id="KW-1185">Reference proteome</keyword>
<dbReference type="SUPFAM" id="SSF54928">
    <property type="entry name" value="RNA-binding domain, RBD"/>
    <property type="match status" value="2"/>
</dbReference>
<dbReference type="EMBL" id="MCFD01000005">
    <property type="protein sequence ID" value="ORX70645.1"/>
    <property type="molecule type" value="Genomic_DNA"/>
</dbReference>
<evidence type="ECO:0000256" key="2">
    <source>
        <dbReference type="ARBA" id="ARBA00022664"/>
    </source>
</evidence>
<dbReference type="InterPro" id="IPR000504">
    <property type="entry name" value="RRM_dom"/>
</dbReference>
<keyword evidence="5" id="KW-0539">Nucleus</keyword>
<keyword evidence="2" id="KW-0507">mRNA processing</keyword>
<dbReference type="Pfam" id="PF00076">
    <property type="entry name" value="RRM_1"/>
    <property type="match status" value="2"/>
</dbReference>
<gene>
    <name evidence="8" type="ORF">DL89DRAFT_137213</name>
</gene>
<evidence type="ECO:0000256" key="6">
    <source>
        <dbReference type="PROSITE-ProRule" id="PRU00176"/>
    </source>
</evidence>
<dbReference type="GO" id="GO:0006376">
    <property type="term" value="P:mRNA splice site recognition"/>
    <property type="evidence" value="ECO:0007669"/>
    <property type="project" value="TreeGrafter"/>
</dbReference>
<keyword evidence="3 6" id="KW-0694">RNA-binding</keyword>
<dbReference type="GO" id="GO:0071011">
    <property type="term" value="C:precatalytic spliceosome"/>
    <property type="evidence" value="ECO:0007669"/>
    <property type="project" value="TreeGrafter"/>
</dbReference>
<evidence type="ECO:0000259" key="7">
    <source>
        <dbReference type="PROSITE" id="PS50102"/>
    </source>
</evidence>
<sequence>MSRIYVGSINFELTEEHIHRVFSEFGSISNVSMSKDAATGKHKGYGFVEYEIPEAAALAIETMNGTMLGGRQLRIGRPHNYEVAVVHGFPRAPDTRIYVANVNEAIAEDSLKEIFAPFGEIRQCVLAPDFATRKHRGWGFIEFAEAAAAGQAALAMNKFSLGNLVLRVCKCLVGGPLGKGMAALDDVKSPGTAGQSPAVKPPQQVVEVAASITKSITKESSPIVLLTNVVGGRSEVDDDLAADMAEEGEKCGKIFKVVVHLATEREISGSQSHAGDNEVKIFIHYADTAAAARAVGVFDQRWFGGRQISAQHYDLDRYRQETSADTMVYMP</sequence>
<dbReference type="InterPro" id="IPR051974">
    <property type="entry name" value="PUF60_regulator"/>
</dbReference>
<dbReference type="GO" id="GO:0003723">
    <property type="term" value="F:RNA binding"/>
    <property type="evidence" value="ECO:0007669"/>
    <property type="project" value="UniProtKB-UniRule"/>
</dbReference>
<dbReference type="Proteomes" id="UP000193922">
    <property type="component" value="Unassembled WGS sequence"/>
</dbReference>
<evidence type="ECO:0000256" key="5">
    <source>
        <dbReference type="ARBA" id="ARBA00023242"/>
    </source>
</evidence>
<dbReference type="InterPro" id="IPR012677">
    <property type="entry name" value="Nucleotide-bd_a/b_plait_sf"/>
</dbReference>
<comment type="caution">
    <text evidence="8">The sequence shown here is derived from an EMBL/GenBank/DDBJ whole genome shotgun (WGS) entry which is preliminary data.</text>
</comment>
<dbReference type="GO" id="GO:0071013">
    <property type="term" value="C:catalytic step 2 spliceosome"/>
    <property type="evidence" value="ECO:0007669"/>
    <property type="project" value="TreeGrafter"/>
</dbReference>
<dbReference type="GeneID" id="63800040"/>
<dbReference type="OrthoDB" id="5411533at2759"/>
<comment type="subcellular location">
    <subcellularLocation>
        <location evidence="1">Nucleus</location>
    </subcellularLocation>
</comment>
<evidence type="ECO:0000256" key="4">
    <source>
        <dbReference type="ARBA" id="ARBA00023187"/>
    </source>
</evidence>
<keyword evidence="4" id="KW-0508">mRNA splicing</keyword>
<evidence type="ECO:0000256" key="3">
    <source>
        <dbReference type="ARBA" id="ARBA00022884"/>
    </source>
</evidence>
<dbReference type="PROSITE" id="PS50102">
    <property type="entry name" value="RRM"/>
    <property type="match status" value="2"/>
</dbReference>
<reference evidence="8 9" key="1">
    <citation type="submission" date="2016-07" db="EMBL/GenBank/DDBJ databases">
        <title>Pervasive Adenine N6-methylation of Active Genes in Fungi.</title>
        <authorList>
            <consortium name="DOE Joint Genome Institute"/>
            <person name="Mondo S.J."/>
            <person name="Dannebaum R.O."/>
            <person name="Kuo R.C."/>
            <person name="Labutti K."/>
            <person name="Haridas S."/>
            <person name="Kuo A."/>
            <person name="Salamov A."/>
            <person name="Ahrendt S.R."/>
            <person name="Lipzen A."/>
            <person name="Sullivan W."/>
            <person name="Andreopoulos W.B."/>
            <person name="Clum A."/>
            <person name="Lindquist E."/>
            <person name="Daum C."/>
            <person name="Ramamoorthy G.K."/>
            <person name="Gryganskyi A."/>
            <person name="Culley D."/>
            <person name="Magnuson J.K."/>
            <person name="James T.Y."/>
            <person name="O'Malley M.A."/>
            <person name="Stajich J.E."/>
            <person name="Spatafora J.W."/>
            <person name="Visel A."/>
            <person name="Grigoriev I.V."/>
        </authorList>
    </citation>
    <scope>NUCLEOTIDE SEQUENCE [LARGE SCALE GENOMIC DNA]</scope>
    <source>
        <strain evidence="8 9">ATCC 12442</strain>
    </source>
</reference>
<evidence type="ECO:0000313" key="9">
    <source>
        <dbReference type="Proteomes" id="UP000193922"/>
    </source>
</evidence>
<dbReference type="FunFam" id="3.30.70.330:FF:000382">
    <property type="entry name" value="G-patch domain-containing protein"/>
    <property type="match status" value="1"/>
</dbReference>
<dbReference type="AlphaFoldDB" id="A0A1Y1WBA5"/>
<dbReference type="GO" id="GO:0000381">
    <property type="term" value="P:regulation of alternative mRNA splicing, via spliceosome"/>
    <property type="evidence" value="ECO:0007669"/>
    <property type="project" value="TreeGrafter"/>
</dbReference>
<dbReference type="InterPro" id="IPR003954">
    <property type="entry name" value="RRM_euk-type"/>
</dbReference>
<accession>A0A1Y1WBA5</accession>
<feature type="domain" description="RRM" evidence="7">
    <location>
        <begin position="2"/>
        <end position="80"/>
    </location>
</feature>
<organism evidence="8 9">
    <name type="scientific">Linderina pennispora</name>
    <dbReference type="NCBI Taxonomy" id="61395"/>
    <lineage>
        <taxon>Eukaryota</taxon>
        <taxon>Fungi</taxon>
        <taxon>Fungi incertae sedis</taxon>
        <taxon>Zoopagomycota</taxon>
        <taxon>Kickxellomycotina</taxon>
        <taxon>Kickxellomycetes</taxon>
        <taxon>Kickxellales</taxon>
        <taxon>Kickxellaceae</taxon>
        <taxon>Linderina</taxon>
    </lineage>
</organism>
<proteinExistence type="predicted"/>